<accession>A0A2N9JCJ3</accession>
<proteinExistence type="predicted"/>
<dbReference type="EMBL" id="LT985188">
    <property type="protein sequence ID" value="SPD85852.1"/>
    <property type="molecule type" value="Genomic_DNA"/>
</dbReference>
<dbReference type="InterPro" id="IPR000601">
    <property type="entry name" value="PKD_dom"/>
</dbReference>
<evidence type="ECO:0000259" key="1">
    <source>
        <dbReference type="PROSITE" id="PS50093"/>
    </source>
</evidence>
<dbReference type="PROSITE" id="PS50093">
    <property type="entry name" value="PKD"/>
    <property type="match status" value="1"/>
</dbReference>
<dbReference type="AlphaFoldDB" id="A0A2N9JCJ3"/>
<organism evidence="2 3">
    <name type="scientific">Micropruina glycogenica</name>
    <dbReference type="NCBI Taxonomy" id="75385"/>
    <lineage>
        <taxon>Bacteria</taxon>
        <taxon>Bacillati</taxon>
        <taxon>Actinomycetota</taxon>
        <taxon>Actinomycetes</taxon>
        <taxon>Propionibacteriales</taxon>
        <taxon>Nocardioidaceae</taxon>
        <taxon>Micropruina</taxon>
    </lineage>
</organism>
<dbReference type="Gene3D" id="2.60.40.10">
    <property type="entry name" value="Immunoglobulins"/>
    <property type="match status" value="1"/>
</dbReference>
<sequence>MARLLVARVQLKPITVGITPLAKGPNSMGLVGLPVWLWADDPSATTWGPVTITAGGMSLTARVSSVSWDMGDGAKFSCGKGTEWKRGMVKADGSAYPSPTCGHTYSKQGTYTITATSHWVAHWSGYGESGDIPVPLSTSYRYVVAELQAIRVR</sequence>
<dbReference type="KEGG" id="mgg:MPLG2_0816"/>
<dbReference type="InterPro" id="IPR013783">
    <property type="entry name" value="Ig-like_fold"/>
</dbReference>
<protein>
    <recommendedName>
        <fullName evidence="1">PKD domain-containing protein</fullName>
    </recommendedName>
</protein>
<dbReference type="GO" id="GO:0005975">
    <property type="term" value="P:carbohydrate metabolic process"/>
    <property type="evidence" value="ECO:0007669"/>
    <property type="project" value="UniProtKB-ARBA"/>
</dbReference>
<reference evidence="2 3" key="1">
    <citation type="submission" date="2018-02" db="EMBL/GenBank/DDBJ databases">
        <authorList>
            <person name="Cohen D.B."/>
            <person name="Kent A.D."/>
        </authorList>
    </citation>
    <scope>NUCLEOTIDE SEQUENCE [LARGE SCALE GENOMIC DNA]</scope>
    <source>
        <strain evidence="2">1</strain>
    </source>
</reference>
<feature type="domain" description="PKD" evidence="1">
    <location>
        <begin position="65"/>
        <end position="116"/>
    </location>
</feature>
<dbReference type="Proteomes" id="UP000238164">
    <property type="component" value="Chromosome 1"/>
</dbReference>
<name>A0A2N9JCJ3_9ACTN</name>
<keyword evidence="3" id="KW-1185">Reference proteome</keyword>
<gene>
    <name evidence="2" type="ORF">MPLG2_0816</name>
</gene>
<evidence type="ECO:0000313" key="3">
    <source>
        <dbReference type="Proteomes" id="UP000238164"/>
    </source>
</evidence>
<evidence type="ECO:0000313" key="2">
    <source>
        <dbReference type="EMBL" id="SPD85852.1"/>
    </source>
</evidence>